<organism evidence="1 2">
    <name type="scientific">Parelaphostrongylus tenuis</name>
    <name type="common">Meningeal worm</name>
    <dbReference type="NCBI Taxonomy" id="148309"/>
    <lineage>
        <taxon>Eukaryota</taxon>
        <taxon>Metazoa</taxon>
        <taxon>Ecdysozoa</taxon>
        <taxon>Nematoda</taxon>
        <taxon>Chromadorea</taxon>
        <taxon>Rhabditida</taxon>
        <taxon>Rhabditina</taxon>
        <taxon>Rhabditomorpha</taxon>
        <taxon>Strongyloidea</taxon>
        <taxon>Metastrongylidae</taxon>
        <taxon>Parelaphostrongylus</taxon>
    </lineage>
</organism>
<dbReference type="Proteomes" id="UP001196413">
    <property type="component" value="Unassembled WGS sequence"/>
</dbReference>
<evidence type="ECO:0000313" key="1">
    <source>
        <dbReference type="EMBL" id="KAJ1369045.1"/>
    </source>
</evidence>
<evidence type="ECO:0000313" key="2">
    <source>
        <dbReference type="Proteomes" id="UP001196413"/>
    </source>
</evidence>
<sequence>MAAPQSLYRSVLLYDCEFGTRCTDPLRKHQPYRAEQYNAAREQLQSRIADKIRRQMSTLYRSSIVYDFLPLFWKILDLLQSTFPGFVKSKSI</sequence>
<dbReference type="AlphaFoldDB" id="A0AAD5R3R1"/>
<accession>A0AAD5R3R1</accession>
<comment type="caution">
    <text evidence="1">The sequence shown here is derived from an EMBL/GenBank/DDBJ whole genome shotgun (WGS) entry which is preliminary data.</text>
</comment>
<reference evidence="1" key="1">
    <citation type="submission" date="2021-06" db="EMBL/GenBank/DDBJ databases">
        <title>Parelaphostrongylus tenuis whole genome reference sequence.</title>
        <authorList>
            <person name="Garwood T.J."/>
            <person name="Larsen P.A."/>
            <person name="Fountain-Jones N.M."/>
            <person name="Garbe J.R."/>
            <person name="Macchietto M.G."/>
            <person name="Kania S.A."/>
            <person name="Gerhold R.W."/>
            <person name="Richards J.E."/>
            <person name="Wolf T.M."/>
        </authorList>
    </citation>
    <scope>NUCLEOTIDE SEQUENCE</scope>
    <source>
        <strain evidence="1">MNPRO001-30</strain>
        <tissue evidence="1">Meninges</tissue>
    </source>
</reference>
<gene>
    <name evidence="1" type="ORF">KIN20_030425</name>
</gene>
<name>A0AAD5R3R1_PARTN</name>
<protein>
    <submittedName>
        <fullName evidence="1">Uncharacterized protein</fullName>
    </submittedName>
</protein>
<dbReference type="EMBL" id="JAHQIW010006392">
    <property type="protein sequence ID" value="KAJ1369045.1"/>
    <property type="molecule type" value="Genomic_DNA"/>
</dbReference>
<proteinExistence type="predicted"/>
<keyword evidence="2" id="KW-1185">Reference proteome</keyword>